<accession>A0A1I2J8D5</accession>
<reference evidence="2" key="1">
    <citation type="submission" date="2016-10" db="EMBL/GenBank/DDBJ databases">
        <authorList>
            <person name="Varghese N."/>
            <person name="Submissions S."/>
        </authorList>
    </citation>
    <scope>NUCLEOTIDE SEQUENCE [LARGE SCALE GENOMIC DNA]</scope>
    <source>
        <strain evidence="2">ATCC 25963</strain>
    </source>
</reference>
<organism evidence="1 2">
    <name type="scientific">Nannocystis exedens</name>
    <dbReference type="NCBI Taxonomy" id="54"/>
    <lineage>
        <taxon>Bacteria</taxon>
        <taxon>Pseudomonadati</taxon>
        <taxon>Myxococcota</taxon>
        <taxon>Polyangia</taxon>
        <taxon>Nannocystales</taxon>
        <taxon>Nannocystaceae</taxon>
        <taxon>Nannocystis</taxon>
    </lineage>
</organism>
<dbReference type="AlphaFoldDB" id="A0A1I2J8D5"/>
<dbReference type="Proteomes" id="UP000199400">
    <property type="component" value="Unassembled WGS sequence"/>
</dbReference>
<evidence type="ECO:0000313" key="1">
    <source>
        <dbReference type="EMBL" id="SFF49176.1"/>
    </source>
</evidence>
<gene>
    <name evidence="1" type="ORF">SAMN02745121_09166</name>
</gene>
<name>A0A1I2J8D5_9BACT</name>
<dbReference type="EMBL" id="FOMX01000126">
    <property type="protein sequence ID" value="SFF49176.1"/>
    <property type="molecule type" value="Genomic_DNA"/>
</dbReference>
<protein>
    <submittedName>
        <fullName evidence="1">Uncharacterized protein</fullName>
    </submittedName>
</protein>
<keyword evidence="2" id="KW-1185">Reference proteome</keyword>
<sequence length="41" mass="4276">MRDLEYPIPGEGEAPVYGTLHVGKAKAILTDRVDSSSSGAS</sequence>
<dbReference type="RefSeq" id="WP_256254142.1">
    <property type="nucleotide sequence ID" value="NZ_FOMX01000126.1"/>
</dbReference>
<evidence type="ECO:0000313" key="2">
    <source>
        <dbReference type="Proteomes" id="UP000199400"/>
    </source>
</evidence>
<proteinExistence type="predicted"/>